<feature type="signal peptide" evidence="1">
    <location>
        <begin position="1"/>
        <end position="17"/>
    </location>
</feature>
<dbReference type="WBParaSite" id="ACRNAN_scaffold2729.g19047.t2">
    <property type="protein sequence ID" value="ACRNAN_scaffold2729.g19047.t2"/>
    <property type="gene ID" value="ACRNAN_scaffold2729.g19047"/>
</dbReference>
<keyword evidence="2" id="KW-1185">Reference proteome</keyword>
<dbReference type="AlphaFoldDB" id="A0A914DHP2"/>
<dbReference type="Proteomes" id="UP000887540">
    <property type="component" value="Unplaced"/>
</dbReference>
<proteinExistence type="predicted"/>
<name>A0A914DHP2_9BILA</name>
<reference evidence="3" key="1">
    <citation type="submission" date="2022-11" db="UniProtKB">
        <authorList>
            <consortium name="WormBaseParasite"/>
        </authorList>
    </citation>
    <scope>IDENTIFICATION</scope>
</reference>
<evidence type="ECO:0000313" key="3">
    <source>
        <dbReference type="WBParaSite" id="ACRNAN_scaffold2729.g19047.t2"/>
    </source>
</evidence>
<evidence type="ECO:0000256" key="1">
    <source>
        <dbReference type="SAM" id="SignalP"/>
    </source>
</evidence>
<sequence length="93" mass="10522">MYAPVFALMLFVAYSTAIPTDTNEFCSVYSHLNLCKLKEVLEGALQEVQFVLSAQTAIPPQVQARTMVDKRKSAFVRFGKRSPASEEYAMRRK</sequence>
<evidence type="ECO:0000313" key="2">
    <source>
        <dbReference type="Proteomes" id="UP000887540"/>
    </source>
</evidence>
<protein>
    <submittedName>
        <fullName evidence="3">Uncharacterized protein</fullName>
    </submittedName>
</protein>
<organism evidence="2 3">
    <name type="scientific">Acrobeloides nanus</name>
    <dbReference type="NCBI Taxonomy" id="290746"/>
    <lineage>
        <taxon>Eukaryota</taxon>
        <taxon>Metazoa</taxon>
        <taxon>Ecdysozoa</taxon>
        <taxon>Nematoda</taxon>
        <taxon>Chromadorea</taxon>
        <taxon>Rhabditida</taxon>
        <taxon>Tylenchina</taxon>
        <taxon>Cephalobomorpha</taxon>
        <taxon>Cephaloboidea</taxon>
        <taxon>Cephalobidae</taxon>
        <taxon>Acrobeloides</taxon>
    </lineage>
</organism>
<keyword evidence="1" id="KW-0732">Signal</keyword>
<accession>A0A914DHP2</accession>
<feature type="chain" id="PRO_5036964118" evidence="1">
    <location>
        <begin position="18"/>
        <end position="93"/>
    </location>
</feature>